<accession>A0A0J9TIV8</accession>
<reference evidence="1 2" key="1">
    <citation type="submission" date="2011-08" db="EMBL/GenBank/DDBJ databases">
        <title>The Genome Sequence of Plasmodium vivax Mauritania I.</title>
        <authorList>
            <consortium name="The Broad Institute Genome Sequencing Platform"/>
            <consortium name="The Broad Institute Genome Sequencing Center for Infectious Disease"/>
            <person name="Neafsey D."/>
            <person name="Carlton J."/>
            <person name="Barnwell J."/>
            <person name="Collins W."/>
            <person name="Escalante A."/>
            <person name="Mullikin J."/>
            <person name="Saul A."/>
            <person name="Guigo R."/>
            <person name="Camara F."/>
            <person name="Young S.K."/>
            <person name="Zeng Q."/>
            <person name="Gargeya S."/>
            <person name="Fitzgerald M."/>
            <person name="Haas B."/>
            <person name="Abouelleil A."/>
            <person name="Alvarado L."/>
            <person name="Arachchi H.M."/>
            <person name="Berlin A."/>
            <person name="Brown A."/>
            <person name="Chapman S.B."/>
            <person name="Chen Z."/>
            <person name="Dunbar C."/>
            <person name="Freedman E."/>
            <person name="Gearin G."/>
            <person name="Gellesch M."/>
            <person name="Goldberg J."/>
            <person name="Griggs A."/>
            <person name="Gujja S."/>
            <person name="Heiman D."/>
            <person name="Howarth C."/>
            <person name="Larson L."/>
            <person name="Lui A."/>
            <person name="MacDonald P.J.P."/>
            <person name="Montmayeur A."/>
            <person name="Murphy C."/>
            <person name="Neiman D."/>
            <person name="Pearson M."/>
            <person name="Priest M."/>
            <person name="Roberts A."/>
            <person name="Saif S."/>
            <person name="Shea T."/>
            <person name="Shenoy N."/>
            <person name="Sisk P."/>
            <person name="Stolte C."/>
            <person name="Sykes S."/>
            <person name="Wortman J."/>
            <person name="Nusbaum C."/>
            <person name="Birren B."/>
        </authorList>
    </citation>
    <scope>NUCLEOTIDE SEQUENCE [LARGE SCALE GENOMIC DNA]</scope>
    <source>
        <strain evidence="1 2">Mauritania I</strain>
    </source>
</reference>
<dbReference type="InterPro" id="IPR008780">
    <property type="entry name" value="Plasmodium_Vir"/>
</dbReference>
<dbReference type="AlphaFoldDB" id="A0A0J9TIV8"/>
<sequence length="342" mass="40092">MRTYIALKCFLYTEGQYNLNYIKNTEFGYLNTNFYYSYLNEGYNYCQNEAFYNAAKKKLTEYSWNEDVSDKILKALCYVYKKSFNNNFERDICKYLYFWLGNILIENMSHNTVFFDVIRDLFSTLKKNNIEKICELPHPYMDVNHFKNIKLFFDYSEDYYSYKHQLKGNNHSCNNKYKNYLYKYVNSYKEVKVECAENKNPNSYCNEFNHYFDSKDDNLLSKWKCNFQENGHEHPELEEVEVPKKPPLSPGPVTGVHPTTFQNKVSSVRGQEGTRPSYSGYPLREATDDLNIISDSTDESSISATTKSIASAASAAGLLVPPFLVYNVITIVIVQQNFLFYI</sequence>
<proteinExistence type="predicted"/>
<dbReference type="Proteomes" id="UP000053776">
    <property type="component" value="Unassembled WGS sequence"/>
</dbReference>
<dbReference type="EMBL" id="KQ234997">
    <property type="protein sequence ID" value="KMZ95154.1"/>
    <property type="molecule type" value="Genomic_DNA"/>
</dbReference>
<evidence type="ECO:0000313" key="2">
    <source>
        <dbReference type="Proteomes" id="UP000053776"/>
    </source>
</evidence>
<gene>
    <name evidence="1" type="ORF">PVMG_06092</name>
</gene>
<organism evidence="1 2">
    <name type="scientific">Plasmodium vivax Mauritania I</name>
    <dbReference type="NCBI Taxonomy" id="1035515"/>
    <lineage>
        <taxon>Eukaryota</taxon>
        <taxon>Sar</taxon>
        <taxon>Alveolata</taxon>
        <taxon>Apicomplexa</taxon>
        <taxon>Aconoidasida</taxon>
        <taxon>Haemosporida</taxon>
        <taxon>Plasmodiidae</taxon>
        <taxon>Plasmodium</taxon>
        <taxon>Plasmodium (Plasmodium)</taxon>
    </lineage>
</organism>
<dbReference type="Pfam" id="PF05795">
    <property type="entry name" value="Plasmodium_Vir"/>
    <property type="match status" value="1"/>
</dbReference>
<name>A0A0J9TIV8_PLAVI</name>
<evidence type="ECO:0000313" key="1">
    <source>
        <dbReference type="EMBL" id="KMZ95154.1"/>
    </source>
</evidence>
<protein>
    <submittedName>
        <fullName evidence="1">Uncharacterized protein</fullName>
    </submittedName>
</protein>